<accession>A0ACC5YLH8</accession>
<sequence>MVAFGKETSCGLRNYFLLTRVQSDDASSSTSSPLFRHAVAARAPDVAFVSVDNSGFLTGVTGTQWRPEVGNKRMCSALPRHVTETRGACDGLVS</sequence>
<comment type="caution">
    <text evidence="1">The sequence shown here is derived from an EMBL/GenBank/DDBJ whole genome shotgun (WGS) entry which is preliminary data.</text>
</comment>
<organism evidence="1 2">
    <name type="scientific">Pangasius djambal</name>
    <dbReference type="NCBI Taxonomy" id="1691987"/>
    <lineage>
        <taxon>Eukaryota</taxon>
        <taxon>Metazoa</taxon>
        <taxon>Chordata</taxon>
        <taxon>Craniata</taxon>
        <taxon>Vertebrata</taxon>
        <taxon>Euteleostomi</taxon>
        <taxon>Actinopterygii</taxon>
        <taxon>Neopterygii</taxon>
        <taxon>Teleostei</taxon>
        <taxon>Ostariophysi</taxon>
        <taxon>Siluriformes</taxon>
        <taxon>Pangasiidae</taxon>
        <taxon>Pangasius</taxon>
    </lineage>
</organism>
<proteinExistence type="predicted"/>
<name>A0ACC5YLH8_9TELE</name>
<gene>
    <name evidence="1" type="ORF">PDJAM_G00256450</name>
</gene>
<keyword evidence="2" id="KW-1185">Reference proteome</keyword>
<dbReference type="Proteomes" id="UP000830395">
    <property type="component" value="Chromosome 9"/>
</dbReference>
<evidence type="ECO:0000313" key="2">
    <source>
        <dbReference type="Proteomes" id="UP000830395"/>
    </source>
</evidence>
<protein>
    <submittedName>
        <fullName evidence="1">Uncharacterized protein</fullName>
    </submittedName>
</protein>
<dbReference type="EMBL" id="CM040983">
    <property type="protein sequence ID" value="MCJ8736222.1"/>
    <property type="molecule type" value="Genomic_DNA"/>
</dbReference>
<evidence type="ECO:0000313" key="1">
    <source>
        <dbReference type="EMBL" id="MCJ8736222.1"/>
    </source>
</evidence>
<reference evidence="1" key="1">
    <citation type="submission" date="2020-02" db="EMBL/GenBank/DDBJ databases">
        <title>Genome sequencing of the panga catfish, Pangasius djambal.</title>
        <authorList>
            <person name="Wen M."/>
            <person name="Zahm M."/>
            <person name="Roques C."/>
            <person name="Cabau C."/>
            <person name="Klopp C."/>
            <person name="Donnadieu C."/>
            <person name="Jouanno E."/>
            <person name="Avarre J.-C."/>
            <person name="Campet M."/>
            <person name="Ha T."/>
            <person name="Dugue R."/>
            <person name="Lampietro C."/>
            <person name="Louis A."/>
            <person name="Herpin A."/>
            <person name="Echchiki A."/>
            <person name="Berthelot C."/>
            <person name="Parey E."/>
            <person name="Roest-Crollius H."/>
            <person name="Braasch I."/>
            <person name="Postlethwait J.H."/>
            <person name="Bobe J."/>
            <person name="Montfort J."/>
            <person name="Bouchez O."/>
            <person name="Begum T."/>
            <person name="Schartl M."/>
            <person name="Gustiano R."/>
            <person name="Guiguen Y."/>
        </authorList>
    </citation>
    <scope>NUCLEOTIDE SEQUENCE</scope>
    <source>
        <strain evidence="1">Pdj_M5554</strain>
    </source>
</reference>